<dbReference type="Proteomes" id="UP001500994">
    <property type="component" value="Unassembled WGS sequence"/>
</dbReference>
<comment type="caution">
    <text evidence="1">The sequence shown here is derived from an EMBL/GenBank/DDBJ whole genome shotgun (WGS) entry which is preliminary data.</text>
</comment>
<accession>A0ABP6FAW3</accession>
<keyword evidence="2" id="KW-1185">Reference proteome</keyword>
<reference evidence="2" key="1">
    <citation type="journal article" date="2019" name="Int. J. Syst. Evol. Microbiol.">
        <title>The Global Catalogue of Microorganisms (GCM) 10K type strain sequencing project: providing services to taxonomists for standard genome sequencing and annotation.</title>
        <authorList>
            <consortium name="The Broad Institute Genomics Platform"/>
            <consortium name="The Broad Institute Genome Sequencing Center for Infectious Disease"/>
            <person name="Wu L."/>
            <person name="Ma J."/>
        </authorList>
    </citation>
    <scope>NUCLEOTIDE SEQUENCE [LARGE SCALE GENOMIC DNA]</scope>
    <source>
        <strain evidence="2">JCM 16374</strain>
    </source>
</reference>
<protein>
    <submittedName>
        <fullName evidence="1">Uncharacterized protein</fullName>
    </submittedName>
</protein>
<gene>
    <name evidence="1" type="ORF">GCM10009864_68920</name>
</gene>
<sequence>MFVAELRGEAPADAGGPALLTERAGLAVALEDADEDQELALEDRTTKQVLDWHNHADTDHQIVHDHTTRYGEHSTQRLFTRPFVATVQRLTGPAR</sequence>
<name>A0ABP6FAW3_9ACTN</name>
<evidence type="ECO:0000313" key="1">
    <source>
        <dbReference type="EMBL" id="GAA2685635.1"/>
    </source>
</evidence>
<organism evidence="1 2">
    <name type="scientific">Streptomyces lunalinharesii</name>
    <dbReference type="NCBI Taxonomy" id="333384"/>
    <lineage>
        <taxon>Bacteria</taxon>
        <taxon>Bacillati</taxon>
        <taxon>Actinomycetota</taxon>
        <taxon>Actinomycetes</taxon>
        <taxon>Kitasatosporales</taxon>
        <taxon>Streptomycetaceae</taxon>
        <taxon>Streptomyces</taxon>
    </lineage>
</organism>
<evidence type="ECO:0000313" key="2">
    <source>
        <dbReference type="Proteomes" id="UP001500994"/>
    </source>
</evidence>
<dbReference type="RefSeq" id="WP_425585539.1">
    <property type="nucleotide sequence ID" value="NZ_BAAARK010000036.1"/>
</dbReference>
<dbReference type="EMBL" id="BAAARK010000036">
    <property type="protein sequence ID" value="GAA2685635.1"/>
    <property type="molecule type" value="Genomic_DNA"/>
</dbReference>
<proteinExistence type="predicted"/>